<evidence type="ECO:0000313" key="5">
    <source>
        <dbReference type="Proteomes" id="UP000070442"/>
    </source>
</evidence>
<feature type="domain" description="PpiC" evidence="3">
    <location>
        <begin position="115"/>
        <end position="204"/>
    </location>
</feature>
<dbReference type="Gene3D" id="3.10.50.40">
    <property type="match status" value="1"/>
</dbReference>
<comment type="caution">
    <text evidence="4">The sequence shown here is derived from an EMBL/GenBank/DDBJ whole genome shotgun (WGS) entry which is preliminary data.</text>
</comment>
<name>A0A134ABV0_9FIRM</name>
<dbReference type="InterPro" id="IPR023058">
    <property type="entry name" value="PPIase_PpiC_CS"/>
</dbReference>
<dbReference type="InterPro" id="IPR046357">
    <property type="entry name" value="PPIase_dom_sf"/>
</dbReference>
<dbReference type="PANTHER" id="PTHR47245:SF2">
    <property type="entry name" value="PEPTIDYL-PROLYL CIS-TRANS ISOMERASE HP_0175-RELATED"/>
    <property type="match status" value="1"/>
</dbReference>
<dbReference type="Pfam" id="PF00639">
    <property type="entry name" value="Rotamase"/>
    <property type="match status" value="1"/>
</dbReference>
<organism evidence="4 5">
    <name type="scientific">Aedoeadaptatus coxii</name>
    <dbReference type="NCBI Taxonomy" id="755172"/>
    <lineage>
        <taxon>Bacteria</taxon>
        <taxon>Bacillati</taxon>
        <taxon>Bacillota</taxon>
        <taxon>Tissierellia</taxon>
        <taxon>Tissierellales</taxon>
        <taxon>Peptoniphilaceae</taxon>
        <taxon>Aedoeadaptatus</taxon>
    </lineage>
</organism>
<dbReference type="GO" id="GO:0003755">
    <property type="term" value="F:peptidyl-prolyl cis-trans isomerase activity"/>
    <property type="evidence" value="ECO:0007669"/>
    <property type="project" value="UniProtKB-KW"/>
</dbReference>
<dbReference type="RefSeq" id="WP_068369658.1">
    <property type="nucleotide sequence ID" value="NZ_CAMYBE010000007.1"/>
</dbReference>
<gene>
    <name evidence="4" type="ORF">HMPREF1863_01692</name>
</gene>
<dbReference type="OrthoDB" id="14196at2"/>
<dbReference type="SUPFAM" id="SSF54534">
    <property type="entry name" value="FKBP-like"/>
    <property type="match status" value="1"/>
</dbReference>
<dbReference type="PATRIC" id="fig|755172.3.peg.1653"/>
<evidence type="ECO:0000256" key="2">
    <source>
        <dbReference type="SAM" id="MobiDB-lite"/>
    </source>
</evidence>
<evidence type="ECO:0000256" key="1">
    <source>
        <dbReference type="PROSITE-ProRule" id="PRU00278"/>
    </source>
</evidence>
<dbReference type="PANTHER" id="PTHR47245">
    <property type="entry name" value="PEPTIDYLPROLYL ISOMERASE"/>
    <property type="match status" value="1"/>
</dbReference>
<keyword evidence="1 4" id="KW-0413">Isomerase</keyword>
<evidence type="ECO:0000259" key="3">
    <source>
        <dbReference type="PROSITE" id="PS50198"/>
    </source>
</evidence>
<dbReference type="STRING" id="755172.HMPREF1863_01692"/>
<dbReference type="InterPro" id="IPR050245">
    <property type="entry name" value="PrsA_foldase"/>
</dbReference>
<keyword evidence="5" id="KW-1185">Reference proteome</keyword>
<dbReference type="Proteomes" id="UP000070442">
    <property type="component" value="Unassembled WGS sequence"/>
</dbReference>
<accession>A0A134ABV0</accession>
<dbReference type="InterPro" id="IPR000297">
    <property type="entry name" value="PPIase_PpiC"/>
</dbReference>
<reference evidence="5" key="1">
    <citation type="submission" date="2016-01" db="EMBL/GenBank/DDBJ databases">
        <authorList>
            <person name="Mitreva M."/>
            <person name="Pepin K.H."/>
            <person name="Mihindukulasuriya K.A."/>
            <person name="Fulton R."/>
            <person name="Fronick C."/>
            <person name="O'Laughlin M."/>
            <person name="Miner T."/>
            <person name="Herter B."/>
            <person name="Rosa B.A."/>
            <person name="Cordes M."/>
            <person name="Tomlinson C."/>
            <person name="Wollam A."/>
            <person name="Palsikar V.B."/>
            <person name="Mardis E.R."/>
            <person name="Wilson R.K."/>
        </authorList>
    </citation>
    <scope>NUCLEOTIDE SEQUENCE [LARGE SCALE GENOMIC DNA]</scope>
    <source>
        <strain evidence="5">DNF00729</strain>
    </source>
</reference>
<evidence type="ECO:0000313" key="4">
    <source>
        <dbReference type="EMBL" id="KXB65184.1"/>
    </source>
</evidence>
<proteinExistence type="predicted"/>
<protein>
    <submittedName>
        <fullName evidence="4">Peptidylprolyl isomerase PrsA1 family protein</fullName>
    </submittedName>
</protein>
<keyword evidence="1" id="KW-0697">Rotamase</keyword>
<dbReference type="SUPFAM" id="SSF109998">
    <property type="entry name" value="Triger factor/SurA peptide-binding domain-like"/>
    <property type="match status" value="1"/>
</dbReference>
<dbReference type="PROSITE" id="PS01096">
    <property type="entry name" value="PPIC_PPIASE_1"/>
    <property type="match status" value="1"/>
</dbReference>
<dbReference type="AlphaFoldDB" id="A0A134ABV0"/>
<dbReference type="Gene3D" id="1.10.8.1040">
    <property type="match status" value="1"/>
</dbReference>
<feature type="region of interest" description="Disordered" evidence="2">
    <location>
        <begin position="148"/>
        <end position="167"/>
    </location>
</feature>
<dbReference type="EMBL" id="LSDG01000045">
    <property type="protein sequence ID" value="KXB65184.1"/>
    <property type="molecule type" value="Genomic_DNA"/>
</dbReference>
<dbReference type="InterPro" id="IPR027304">
    <property type="entry name" value="Trigger_fact/SurA_dom_sf"/>
</dbReference>
<dbReference type="PROSITE" id="PS50198">
    <property type="entry name" value="PPIC_PPIASE_2"/>
    <property type="match status" value="1"/>
</dbReference>
<sequence length="249" mass="28687">MTEENKVLASVDGMDIHESDVDAYLKSMNPQMAMQFQGEEGKKHVLDELIRQELLLKDALDNKMDEEEEFKKVFEDTKRSLLKSYNFSKAIEGVEVSDDETKAFYDENKQFFKKPESVHAAHILVDNEDKAKEIAQKLDEGADFEELAKEHSTCPSSERGGDLGSFGRGQMVPEFDEKVFAMKDGTISEPVKTQFGYHIIKRIGSEPEVVRDYDEVKSEINMEITRRKQQEKYLEKVNGLEKKYNVVRK</sequence>